<dbReference type="EMBL" id="CAXAMM010035025">
    <property type="protein sequence ID" value="CAK9073710.1"/>
    <property type="molecule type" value="Genomic_DNA"/>
</dbReference>
<dbReference type="InterPro" id="IPR036869">
    <property type="entry name" value="J_dom_sf"/>
</dbReference>
<dbReference type="Pfam" id="PF00226">
    <property type="entry name" value="DnaJ"/>
    <property type="match status" value="1"/>
</dbReference>
<reference evidence="3 4" key="1">
    <citation type="submission" date="2024-02" db="EMBL/GenBank/DDBJ databases">
        <authorList>
            <person name="Chen Y."/>
            <person name="Shah S."/>
            <person name="Dougan E. K."/>
            <person name="Thang M."/>
            <person name="Chan C."/>
        </authorList>
    </citation>
    <scope>NUCLEOTIDE SEQUENCE [LARGE SCALE GENOMIC DNA]</scope>
</reference>
<gene>
    <name evidence="3" type="ORF">SCF082_LOCUS36036</name>
</gene>
<feature type="compositionally biased region" description="Basic and acidic residues" evidence="1">
    <location>
        <begin position="97"/>
        <end position="136"/>
    </location>
</feature>
<organism evidence="3 4">
    <name type="scientific">Durusdinium trenchii</name>
    <dbReference type="NCBI Taxonomy" id="1381693"/>
    <lineage>
        <taxon>Eukaryota</taxon>
        <taxon>Sar</taxon>
        <taxon>Alveolata</taxon>
        <taxon>Dinophyceae</taxon>
        <taxon>Suessiales</taxon>
        <taxon>Symbiodiniaceae</taxon>
        <taxon>Durusdinium</taxon>
    </lineage>
</organism>
<feature type="compositionally biased region" description="Low complexity" evidence="1">
    <location>
        <begin position="41"/>
        <end position="58"/>
    </location>
</feature>
<sequence length="207" mass="22984">MREEHMPREERVPAPYSASGVQLKHAMWKTDGQTDGRVTEPARSGGPRSRPASAPASRTGEPSSRACPSRADAARSSAKGQAKSLLGSWWKSWMGSKVKEGPDTQHPPGREDGPDRRERPNPPRAPTRERKEPREAFKGRILSQKLDSRESNLLVLGFATTAKPTADELKKAYKAMAMRWHPDRPHNRDRGVEATANFRAVKAAYDP</sequence>
<keyword evidence="4" id="KW-1185">Reference proteome</keyword>
<name>A0ABP0PCD6_9DINO</name>
<dbReference type="CDD" id="cd06257">
    <property type="entry name" value="DnaJ"/>
    <property type="match status" value="1"/>
</dbReference>
<dbReference type="Proteomes" id="UP001642464">
    <property type="component" value="Unassembled WGS sequence"/>
</dbReference>
<evidence type="ECO:0000313" key="3">
    <source>
        <dbReference type="EMBL" id="CAK9073710.1"/>
    </source>
</evidence>
<proteinExistence type="predicted"/>
<dbReference type="InterPro" id="IPR001623">
    <property type="entry name" value="DnaJ_domain"/>
</dbReference>
<comment type="caution">
    <text evidence="3">The sequence shown here is derived from an EMBL/GenBank/DDBJ whole genome shotgun (WGS) entry which is preliminary data.</text>
</comment>
<feature type="compositionally biased region" description="Basic and acidic residues" evidence="1">
    <location>
        <begin position="1"/>
        <end position="12"/>
    </location>
</feature>
<evidence type="ECO:0000259" key="2">
    <source>
        <dbReference type="PROSITE" id="PS50076"/>
    </source>
</evidence>
<feature type="region of interest" description="Disordered" evidence="1">
    <location>
        <begin position="1"/>
        <end position="136"/>
    </location>
</feature>
<dbReference type="SUPFAM" id="SSF46565">
    <property type="entry name" value="Chaperone J-domain"/>
    <property type="match status" value="1"/>
</dbReference>
<evidence type="ECO:0000313" key="4">
    <source>
        <dbReference type="Proteomes" id="UP001642464"/>
    </source>
</evidence>
<dbReference type="PROSITE" id="PS50076">
    <property type="entry name" value="DNAJ_2"/>
    <property type="match status" value="1"/>
</dbReference>
<feature type="domain" description="J" evidence="2">
    <location>
        <begin position="151"/>
        <end position="207"/>
    </location>
</feature>
<protein>
    <submittedName>
        <fullName evidence="3">DnaJ homolog subfamily C member 21</fullName>
    </submittedName>
</protein>
<evidence type="ECO:0000256" key="1">
    <source>
        <dbReference type="SAM" id="MobiDB-lite"/>
    </source>
</evidence>
<dbReference type="Gene3D" id="1.10.287.110">
    <property type="entry name" value="DnaJ domain"/>
    <property type="match status" value="1"/>
</dbReference>
<accession>A0ABP0PCD6</accession>